<accession>A0A178LLC9</accession>
<dbReference type="RefSeq" id="WP_064306896.1">
    <property type="nucleotide sequence ID" value="NZ_LWCR01000003.1"/>
</dbReference>
<proteinExistence type="predicted"/>
<dbReference type="AlphaFoldDB" id="A0A178LLC9"/>
<reference evidence="1 2" key="1">
    <citation type="submission" date="2016-04" db="EMBL/GenBank/DDBJ databases">
        <title>Draft Genome Sequences of Staphylococcus capitis Strain H36, S. capitis Strain H65, S. cohnii Strain H62, S. hominis Strain H69, Mycobacterium iranicum Strain H39, Plantibacter sp. Strain H53, Pseudomonas oryzihabitans Strain H72, and Microbacterium sp. Strain H83, isolated from residential settings.</title>
        <authorList>
            <person name="Lymperopoulou D."/>
            <person name="Adams R.I."/>
            <person name="Lindow S."/>
            <person name="Coil D.A."/>
            <person name="Jospin G."/>
            <person name="Eisen J.A."/>
        </authorList>
    </citation>
    <scope>NUCLEOTIDE SEQUENCE [LARGE SCALE GENOMIC DNA]</scope>
    <source>
        <strain evidence="1 2">H72</strain>
    </source>
</reference>
<dbReference type="EMBL" id="LWCR01000003">
    <property type="protein sequence ID" value="OAN31684.1"/>
    <property type="molecule type" value="Genomic_DNA"/>
</dbReference>
<evidence type="ECO:0000313" key="2">
    <source>
        <dbReference type="Proteomes" id="UP000078356"/>
    </source>
</evidence>
<gene>
    <name evidence="1" type="ORF">A4V15_11520</name>
</gene>
<sequence>MTIATLPSSTNDTAQSTVVPGRLVFHRDEPSRFGPIEVLSHDGVVKGRSMKQQQALPFEPEALLTAAQLAEVIIDLAGKATTPASADQLAAYARTLAEAYGAHSQAGDLAVGDFAFYREDPDAYGPLSIQAVASKVTAYSKYKELELDFDQTDLSTADQLAEELIGALTIEEAERRQLKVSARAKALAASFAS</sequence>
<comment type="caution">
    <text evidence="1">The sequence shown here is derived from an EMBL/GenBank/DDBJ whole genome shotgun (WGS) entry which is preliminary data.</text>
</comment>
<dbReference type="Proteomes" id="UP000078356">
    <property type="component" value="Unassembled WGS sequence"/>
</dbReference>
<evidence type="ECO:0000313" key="1">
    <source>
        <dbReference type="EMBL" id="OAN31684.1"/>
    </source>
</evidence>
<organism evidence="1 2">
    <name type="scientific">Pseudomonas oryzihabitans</name>
    <dbReference type="NCBI Taxonomy" id="47885"/>
    <lineage>
        <taxon>Bacteria</taxon>
        <taxon>Pseudomonadati</taxon>
        <taxon>Pseudomonadota</taxon>
        <taxon>Gammaproteobacteria</taxon>
        <taxon>Pseudomonadales</taxon>
        <taxon>Pseudomonadaceae</taxon>
        <taxon>Pseudomonas</taxon>
    </lineage>
</organism>
<protein>
    <submittedName>
        <fullName evidence="1">Uncharacterized protein</fullName>
    </submittedName>
</protein>
<name>A0A178LLC9_9PSED</name>